<dbReference type="InterPro" id="IPR050334">
    <property type="entry name" value="Molybdenum_import_ModC"/>
</dbReference>
<reference evidence="12 13" key="1">
    <citation type="submission" date="2016-03" db="EMBL/GenBank/DDBJ databases">
        <title>Speciation and ecological success in dimly lit waters: horizontal gene transfer in a green sulfur bacteria bloom unveiled by metagenomic assembly.</title>
        <authorList>
            <person name="Llorens-Mares T."/>
            <person name="Liu Z."/>
            <person name="Allen L.Z."/>
            <person name="Rusch D.B."/>
            <person name="Craig M.T."/>
            <person name="Dupont C.L."/>
            <person name="Bryant D.A."/>
            <person name="Casamayor E.O."/>
        </authorList>
    </citation>
    <scope>NUCLEOTIDE SEQUENCE [LARGE SCALE GENOMIC DNA]</scope>
    <source>
        <strain evidence="12">CIII</strain>
    </source>
</reference>
<keyword evidence="3 9" id="KW-0500">Molybdenum</keyword>
<dbReference type="InterPro" id="IPR004606">
    <property type="entry name" value="Mop_domain"/>
</dbReference>
<dbReference type="SMART" id="SM00382">
    <property type="entry name" value="AAA"/>
    <property type="match status" value="1"/>
</dbReference>
<evidence type="ECO:0000256" key="4">
    <source>
        <dbReference type="ARBA" id="ARBA00022519"/>
    </source>
</evidence>
<evidence type="ECO:0000259" key="11">
    <source>
        <dbReference type="PROSITE" id="PS51866"/>
    </source>
</evidence>
<dbReference type="Proteomes" id="UP000076481">
    <property type="component" value="Unassembled WGS sequence"/>
</dbReference>
<dbReference type="RefSeq" id="WP_303682278.1">
    <property type="nucleotide sequence ID" value="NZ_LVWG01000035.1"/>
</dbReference>
<dbReference type="SUPFAM" id="SSF50331">
    <property type="entry name" value="MOP-like"/>
    <property type="match status" value="1"/>
</dbReference>
<dbReference type="EMBL" id="LVWG01000035">
    <property type="protein sequence ID" value="KZK73583.1"/>
    <property type="molecule type" value="Genomic_DNA"/>
</dbReference>
<dbReference type="InterPro" id="IPR017871">
    <property type="entry name" value="ABC_transporter-like_CS"/>
</dbReference>
<dbReference type="Gene3D" id="3.40.50.300">
    <property type="entry name" value="P-loop containing nucleotide triphosphate hydrolases"/>
    <property type="match status" value="1"/>
</dbReference>
<dbReference type="InterPro" id="IPR011868">
    <property type="entry name" value="ModC_ABC_ATP-bd"/>
</dbReference>
<dbReference type="PROSITE" id="PS50893">
    <property type="entry name" value="ABC_TRANSPORTER_2"/>
    <property type="match status" value="1"/>
</dbReference>
<evidence type="ECO:0000256" key="9">
    <source>
        <dbReference type="PROSITE-ProRule" id="PRU01213"/>
    </source>
</evidence>
<dbReference type="GO" id="GO:0140359">
    <property type="term" value="F:ABC-type transporter activity"/>
    <property type="evidence" value="ECO:0007669"/>
    <property type="project" value="InterPro"/>
</dbReference>
<sequence length="351" mass="39110">MRLRFDVKKSQGSFTLDASADITGERIGIFGRSSSGKSTLIHLLSGLLEPDRGEIFLDDDCLFSSRDHINISPHRRRIGLVFQQAMLFPHLSVKSNLYYGWRRCPKELRRVDPEELTCTLKLEGLLERGVGNLSGGERQRVALGRAVLASPRLLVMDEPLSALDDTLRFQVIPYLRSVSEQFRIPCIFISHSVLEMQLMAERILLVENGSVTGPATPDELARKAMATSRRGYVNLLQLSGPACSSGLYRYPWGDGQLVISDGSNTNSSLFELSSRDIILFRKHPEAISARNMLECRVEELFSSENRVGVVLRSANRTLVAEIVRSAAEELDITIGTTVFAAIKASAFRRLL</sequence>
<proteinExistence type="predicted"/>
<dbReference type="AlphaFoldDB" id="A0A165L5A8"/>
<evidence type="ECO:0000256" key="2">
    <source>
        <dbReference type="ARBA" id="ARBA00022475"/>
    </source>
</evidence>
<evidence type="ECO:0000256" key="6">
    <source>
        <dbReference type="ARBA" id="ARBA00022840"/>
    </source>
</evidence>
<dbReference type="GO" id="GO:0005524">
    <property type="term" value="F:ATP binding"/>
    <property type="evidence" value="ECO:0007669"/>
    <property type="project" value="UniProtKB-KW"/>
</dbReference>
<evidence type="ECO:0000313" key="13">
    <source>
        <dbReference type="Proteomes" id="UP000076481"/>
    </source>
</evidence>
<dbReference type="PANTHER" id="PTHR43514">
    <property type="entry name" value="ABC TRANSPORTER I FAMILY MEMBER 10"/>
    <property type="match status" value="1"/>
</dbReference>
<dbReference type="InterPro" id="IPR005116">
    <property type="entry name" value="Transp-assoc_OB_typ1"/>
</dbReference>
<dbReference type="PROSITE" id="PS00211">
    <property type="entry name" value="ABC_TRANSPORTER_1"/>
    <property type="match status" value="1"/>
</dbReference>
<dbReference type="Gene3D" id="2.40.50.100">
    <property type="match status" value="1"/>
</dbReference>
<keyword evidence="7" id="KW-1278">Translocase</keyword>
<dbReference type="InterPro" id="IPR027417">
    <property type="entry name" value="P-loop_NTPase"/>
</dbReference>
<evidence type="ECO:0000256" key="8">
    <source>
        <dbReference type="ARBA" id="ARBA00023136"/>
    </source>
</evidence>
<keyword evidence="5" id="KW-0547">Nucleotide-binding</keyword>
<gene>
    <name evidence="12" type="ORF">A3K90_08160</name>
</gene>
<comment type="caution">
    <text evidence="12">The sequence shown here is derived from an EMBL/GenBank/DDBJ whole genome shotgun (WGS) entry which is preliminary data.</text>
</comment>
<dbReference type="InterPro" id="IPR008995">
    <property type="entry name" value="Mo/tungstate-bd_C_term_dom"/>
</dbReference>
<dbReference type="SUPFAM" id="SSF52540">
    <property type="entry name" value="P-loop containing nucleoside triphosphate hydrolases"/>
    <property type="match status" value="1"/>
</dbReference>
<keyword evidence="1" id="KW-0813">Transport</keyword>
<dbReference type="Pfam" id="PF00005">
    <property type="entry name" value="ABC_tran"/>
    <property type="match status" value="1"/>
</dbReference>
<evidence type="ECO:0000256" key="1">
    <source>
        <dbReference type="ARBA" id="ARBA00022448"/>
    </source>
</evidence>
<dbReference type="GO" id="GO:0016887">
    <property type="term" value="F:ATP hydrolysis activity"/>
    <property type="evidence" value="ECO:0007669"/>
    <property type="project" value="InterPro"/>
</dbReference>
<dbReference type="PROSITE" id="PS51866">
    <property type="entry name" value="MOP"/>
    <property type="match status" value="1"/>
</dbReference>
<protein>
    <submittedName>
        <fullName evidence="12">Molybdenum ABC transporter ATP-binding protein</fullName>
    </submittedName>
</protein>
<evidence type="ECO:0000256" key="3">
    <source>
        <dbReference type="ARBA" id="ARBA00022505"/>
    </source>
</evidence>
<evidence type="ECO:0000256" key="7">
    <source>
        <dbReference type="ARBA" id="ARBA00022967"/>
    </source>
</evidence>
<keyword evidence="2" id="KW-1003">Cell membrane</keyword>
<organism evidence="12 13">
    <name type="scientific">Pelodictyon luteolum</name>
    <dbReference type="NCBI Taxonomy" id="1100"/>
    <lineage>
        <taxon>Bacteria</taxon>
        <taxon>Pseudomonadati</taxon>
        <taxon>Chlorobiota</taxon>
        <taxon>Chlorobiia</taxon>
        <taxon>Chlorobiales</taxon>
        <taxon>Chlorobiaceae</taxon>
        <taxon>Chlorobium/Pelodictyon group</taxon>
        <taxon>Pelodictyon</taxon>
    </lineage>
</organism>
<keyword evidence="6 12" id="KW-0067">ATP-binding</keyword>
<name>A0A165L5A8_PELLU</name>
<dbReference type="InterPro" id="IPR003439">
    <property type="entry name" value="ABC_transporter-like_ATP-bd"/>
</dbReference>
<dbReference type="NCBIfam" id="TIGR02142">
    <property type="entry name" value="modC_ABC"/>
    <property type="match status" value="1"/>
</dbReference>
<dbReference type="PANTHER" id="PTHR43514:SF4">
    <property type="entry name" value="ABC TRANSPORTER I FAMILY MEMBER 10"/>
    <property type="match status" value="1"/>
</dbReference>
<evidence type="ECO:0000313" key="12">
    <source>
        <dbReference type="EMBL" id="KZK73583.1"/>
    </source>
</evidence>
<accession>A0A165L5A8</accession>
<keyword evidence="8" id="KW-0472">Membrane</keyword>
<feature type="domain" description="Mop" evidence="11">
    <location>
        <begin position="286"/>
        <end position="351"/>
    </location>
</feature>
<dbReference type="Pfam" id="PF03459">
    <property type="entry name" value="TOBE"/>
    <property type="match status" value="1"/>
</dbReference>
<feature type="domain" description="ABC transporter" evidence="10">
    <location>
        <begin position="1"/>
        <end position="233"/>
    </location>
</feature>
<evidence type="ECO:0000259" key="10">
    <source>
        <dbReference type="PROSITE" id="PS50893"/>
    </source>
</evidence>
<dbReference type="GO" id="GO:0015098">
    <property type="term" value="F:molybdate ion transmembrane transporter activity"/>
    <property type="evidence" value="ECO:0007669"/>
    <property type="project" value="InterPro"/>
</dbReference>
<evidence type="ECO:0000256" key="5">
    <source>
        <dbReference type="ARBA" id="ARBA00022741"/>
    </source>
</evidence>
<dbReference type="InterPro" id="IPR003593">
    <property type="entry name" value="AAA+_ATPase"/>
</dbReference>
<dbReference type="GO" id="GO:0016020">
    <property type="term" value="C:membrane"/>
    <property type="evidence" value="ECO:0007669"/>
    <property type="project" value="InterPro"/>
</dbReference>
<keyword evidence="4" id="KW-0997">Cell inner membrane</keyword>